<dbReference type="Gene3D" id="1.10.10.10">
    <property type="entry name" value="Winged helix-like DNA-binding domain superfamily/Winged helix DNA-binding domain"/>
    <property type="match status" value="1"/>
</dbReference>
<evidence type="ECO:0000256" key="1">
    <source>
        <dbReference type="ARBA" id="ARBA00009437"/>
    </source>
</evidence>
<dbReference type="Pfam" id="PF00126">
    <property type="entry name" value="HTH_1"/>
    <property type="match status" value="1"/>
</dbReference>
<comment type="caution">
    <text evidence="6">The sequence shown here is derived from an EMBL/GenBank/DDBJ whole genome shotgun (WGS) entry which is preliminary data.</text>
</comment>
<protein>
    <submittedName>
        <fullName evidence="6">DNA-binding transcriptional LysR family regulator</fullName>
    </submittedName>
</protein>
<dbReference type="Proteomes" id="UP000240542">
    <property type="component" value="Unassembled WGS sequence"/>
</dbReference>
<comment type="similarity">
    <text evidence="1">Belongs to the LysR transcriptional regulatory family.</text>
</comment>
<dbReference type="InterPro" id="IPR036390">
    <property type="entry name" value="WH_DNA-bd_sf"/>
</dbReference>
<evidence type="ECO:0000313" key="7">
    <source>
        <dbReference type="Proteomes" id="UP000240542"/>
    </source>
</evidence>
<dbReference type="PANTHER" id="PTHR30346">
    <property type="entry name" value="TRANSCRIPTIONAL DUAL REGULATOR HCAR-RELATED"/>
    <property type="match status" value="1"/>
</dbReference>
<dbReference type="EMBL" id="PYGA01000011">
    <property type="protein sequence ID" value="PSK96595.1"/>
    <property type="molecule type" value="Genomic_DNA"/>
</dbReference>
<dbReference type="PANTHER" id="PTHR30346:SF29">
    <property type="entry name" value="LYSR SUBSTRATE-BINDING"/>
    <property type="match status" value="1"/>
</dbReference>
<dbReference type="GO" id="GO:0032993">
    <property type="term" value="C:protein-DNA complex"/>
    <property type="evidence" value="ECO:0007669"/>
    <property type="project" value="TreeGrafter"/>
</dbReference>
<gene>
    <name evidence="6" type="ORF">CLV63_111191</name>
</gene>
<dbReference type="SUPFAM" id="SSF46785">
    <property type="entry name" value="Winged helix' DNA-binding domain"/>
    <property type="match status" value="1"/>
</dbReference>
<accession>A0A2P8DHB0</accession>
<dbReference type="GO" id="GO:0003677">
    <property type="term" value="F:DNA binding"/>
    <property type="evidence" value="ECO:0007669"/>
    <property type="project" value="UniProtKB-KW"/>
</dbReference>
<dbReference type="AlphaFoldDB" id="A0A2P8DHB0"/>
<dbReference type="OrthoDB" id="4131546at2"/>
<reference evidence="6 7" key="1">
    <citation type="submission" date="2018-03" db="EMBL/GenBank/DDBJ databases">
        <title>Genomic Encyclopedia of Archaeal and Bacterial Type Strains, Phase II (KMG-II): from individual species to whole genera.</title>
        <authorList>
            <person name="Goeker M."/>
        </authorList>
    </citation>
    <scope>NUCLEOTIDE SEQUENCE [LARGE SCALE GENOMIC DNA]</scope>
    <source>
        <strain evidence="6 7">DSM 45312</strain>
    </source>
</reference>
<name>A0A2P8DHB0_9ACTN</name>
<keyword evidence="4" id="KW-0804">Transcription</keyword>
<dbReference type="SUPFAM" id="SSF53850">
    <property type="entry name" value="Periplasmic binding protein-like II"/>
    <property type="match status" value="1"/>
</dbReference>
<evidence type="ECO:0000256" key="4">
    <source>
        <dbReference type="ARBA" id="ARBA00023163"/>
    </source>
</evidence>
<proteinExistence type="inferred from homology"/>
<feature type="domain" description="HTH lysR-type" evidence="5">
    <location>
        <begin position="2"/>
        <end position="59"/>
    </location>
</feature>
<sequence length="314" mass="33179">MLDLRRLHVLQEFTRHGTIAGAAAALGYTPSAVSQQLSTLEREVGTSLVDRTARSAELTDAGRLLAEQAEQILAMVEAAESVIAAQGGIAMGKVTVSAFPTAAVALAPLLAQRMREHDGMQLVLRQTGEGGGTRLVAGGEVDIALIDDWSGLRPDSGAGKLRHYHLLHDPMVLAVPGSHPLADTERPVVLERLRHESWITAPHGEPSRSATDRLLADAGGAPTAAWEFEGLGTILSLVERGIGIAAVPSLALASANGDLVFRRLPGTAPARDVYAVARSTRVRRPALNVTVQALYHAATEIRRSLDTAMDDVAS</sequence>
<evidence type="ECO:0000313" key="6">
    <source>
        <dbReference type="EMBL" id="PSK96595.1"/>
    </source>
</evidence>
<keyword evidence="2" id="KW-0805">Transcription regulation</keyword>
<dbReference type="PROSITE" id="PS50931">
    <property type="entry name" value="HTH_LYSR"/>
    <property type="match status" value="1"/>
</dbReference>
<keyword evidence="3 6" id="KW-0238">DNA-binding</keyword>
<organism evidence="6 7">
    <name type="scientific">Murinocardiopsis flavida</name>
    <dbReference type="NCBI Taxonomy" id="645275"/>
    <lineage>
        <taxon>Bacteria</taxon>
        <taxon>Bacillati</taxon>
        <taxon>Actinomycetota</taxon>
        <taxon>Actinomycetes</taxon>
        <taxon>Streptosporangiales</taxon>
        <taxon>Nocardiopsidaceae</taxon>
        <taxon>Murinocardiopsis</taxon>
    </lineage>
</organism>
<evidence type="ECO:0000259" key="5">
    <source>
        <dbReference type="PROSITE" id="PS50931"/>
    </source>
</evidence>
<dbReference type="Gene3D" id="3.40.190.10">
    <property type="entry name" value="Periplasmic binding protein-like II"/>
    <property type="match status" value="2"/>
</dbReference>
<dbReference type="RefSeq" id="WP_106583959.1">
    <property type="nucleotide sequence ID" value="NZ_PYGA01000011.1"/>
</dbReference>
<evidence type="ECO:0000256" key="3">
    <source>
        <dbReference type="ARBA" id="ARBA00023125"/>
    </source>
</evidence>
<evidence type="ECO:0000256" key="2">
    <source>
        <dbReference type="ARBA" id="ARBA00023015"/>
    </source>
</evidence>
<dbReference type="Pfam" id="PF03466">
    <property type="entry name" value="LysR_substrate"/>
    <property type="match status" value="1"/>
</dbReference>
<dbReference type="InterPro" id="IPR036388">
    <property type="entry name" value="WH-like_DNA-bd_sf"/>
</dbReference>
<keyword evidence="7" id="KW-1185">Reference proteome</keyword>
<dbReference type="InterPro" id="IPR005119">
    <property type="entry name" value="LysR_subst-bd"/>
</dbReference>
<dbReference type="GO" id="GO:0003700">
    <property type="term" value="F:DNA-binding transcription factor activity"/>
    <property type="evidence" value="ECO:0007669"/>
    <property type="project" value="InterPro"/>
</dbReference>
<dbReference type="InterPro" id="IPR000847">
    <property type="entry name" value="LysR_HTH_N"/>
</dbReference>